<dbReference type="Pfam" id="PF16053">
    <property type="entry name" value="MRP-S34"/>
    <property type="match status" value="1"/>
</dbReference>
<dbReference type="InterPro" id="IPR032053">
    <property type="entry name" value="Ribosomal_mS34"/>
</dbReference>
<dbReference type="AlphaFoldDB" id="A0A7S3K388"/>
<sequence length="136" mass="15833">MFAATRRLLGKAKRPLTKPRRGIPRFEGGSSLLPILFPLGRYGVGAKVNRVTWNSPNCYWLITKIKYNKRAIRDDGSIHRGKVWGSLYWRDKLVGTPDRKVPGHCKPRWQLLEEPTDPTRQPLEKGRLHRKYFLQV</sequence>
<name>A0A7S3K388_9STRA</name>
<reference evidence="1" key="1">
    <citation type="submission" date="2021-01" db="EMBL/GenBank/DDBJ databases">
        <authorList>
            <person name="Corre E."/>
            <person name="Pelletier E."/>
            <person name="Niang G."/>
            <person name="Scheremetjew M."/>
            <person name="Finn R."/>
            <person name="Kale V."/>
            <person name="Holt S."/>
            <person name="Cochrane G."/>
            <person name="Meng A."/>
            <person name="Brown T."/>
            <person name="Cohen L."/>
        </authorList>
    </citation>
    <scope>NUCLEOTIDE SEQUENCE</scope>
    <source>
        <strain evidence="1">CCMP1510</strain>
    </source>
</reference>
<dbReference type="GO" id="GO:0003735">
    <property type="term" value="F:structural constituent of ribosome"/>
    <property type="evidence" value="ECO:0007669"/>
    <property type="project" value="InterPro"/>
</dbReference>
<protein>
    <submittedName>
        <fullName evidence="1">Uncharacterized protein</fullName>
    </submittedName>
</protein>
<proteinExistence type="predicted"/>
<evidence type="ECO:0000313" key="1">
    <source>
        <dbReference type="EMBL" id="CAE0373554.1"/>
    </source>
</evidence>
<dbReference type="GO" id="GO:0005739">
    <property type="term" value="C:mitochondrion"/>
    <property type="evidence" value="ECO:0007669"/>
    <property type="project" value="InterPro"/>
</dbReference>
<dbReference type="EMBL" id="HBIJ01022054">
    <property type="protein sequence ID" value="CAE0373554.1"/>
    <property type="molecule type" value="Transcribed_RNA"/>
</dbReference>
<accession>A0A7S3K388</accession>
<gene>
    <name evidence="1" type="ORF">ALAG00032_LOCUS14355</name>
</gene>
<organism evidence="1">
    <name type="scientific">Aureoumbra lagunensis</name>
    <dbReference type="NCBI Taxonomy" id="44058"/>
    <lineage>
        <taxon>Eukaryota</taxon>
        <taxon>Sar</taxon>
        <taxon>Stramenopiles</taxon>
        <taxon>Ochrophyta</taxon>
        <taxon>Pelagophyceae</taxon>
        <taxon>Pelagomonadales</taxon>
        <taxon>Aureoumbra</taxon>
    </lineage>
</organism>